<feature type="chain" id="PRO_5045732695" evidence="1">
    <location>
        <begin position="20"/>
        <end position="159"/>
    </location>
</feature>
<evidence type="ECO:0000256" key="1">
    <source>
        <dbReference type="SAM" id="SignalP"/>
    </source>
</evidence>
<protein>
    <submittedName>
        <fullName evidence="3">PEP-CTERM sorting domain-containing protein</fullName>
    </submittedName>
</protein>
<accession>A0ABW3GMM1</accession>
<gene>
    <name evidence="3" type="ORF">ACFQ1T_08895</name>
</gene>
<feature type="signal peptide" evidence="1">
    <location>
        <begin position="1"/>
        <end position="19"/>
    </location>
</feature>
<evidence type="ECO:0000313" key="3">
    <source>
        <dbReference type="EMBL" id="MFD0929894.1"/>
    </source>
</evidence>
<dbReference type="RefSeq" id="WP_379075786.1">
    <property type="nucleotide sequence ID" value="NZ_JBHTJW010000002.1"/>
</dbReference>
<dbReference type="EMBL" id="JBHTJW010000002">
    <property type="protein sequence ID" value="MFD0929894.1"/>
    <property type="molecule type" value="Genomic_DNA"/>
</dbReference>
<name>A0ABW3GMM1_9PROT</name>
<organism evidence="3 4">
    <name type="scientific">Methylophilus glucosoxydans</name>
    <dbReference type="NCBI Taxonomy" id="752553"/>
    <lineage>
        <taxon>Bacteria</taxon>
        <taxon>Pseudomonadati</taxon>
        <taxon>Pseudomonadota</taxon>
        <taxon>Betaproteobacteria</taxon>
        <taxon>Nitrosomonadales</taxon>
        <taxon>Methylophilaceae</taxon>
        <taxon>Methylophilus</taxon>
    </lineage>
</organism>
<feature type="domain" description="Ice-binding protein C-terminal" evidence="2">
    <location>
        <begin position="134"/>
        <end position="155"/>
    </location>
</feature>
<dbReference type="Proteomes" id="UP001597106">
    <property type="component" value="Unassembled WGS sequence"/>
</dbReference>
<evidence type="ECO:0000313" key="4">
    <source>
        <dbReference type="Proteomes" id="UP001597106"/>
    </source>
</evidence>
<dbReference type="InterPro" id="IPR013424">
    <property type="entry name" value="Ice-binding_C"/>
</dbReference>
<comment type="caution">
    <text evidence="3">The sequence shown here is derived from an EMBL/GenBank/DDBJ whole genome shotgun (WGS) entry which is preliminary data.</text>
</comment>
<dbReference type="NCBIfam" id="TIGR02595">
    <property type="entry name" value="PEP_CTERM"/>
    <property type="match status" value="1"/>
</dbReference>
<reference evidence="4" key="1">
    <citation type="journal article" date="2019" name="Int. J. Syst. Evol. Microbiol.">
        <title>The Global Catalogue of Microorganisms (GCM) 10K type strain sequencing project: providing services to taxonomists for standard genome sequencing and annotation.</title>
        <authorList>
            <consortium name="The Broad Institute Genomics Platform"/>
            <consortium name="The Broad Institute Genome Sequencing Center for Infectious Disease"/>
            <person name="Wu L."/>
            <person name="Ma J."/>
        </authorList>
    </citation>
    <scope>NUCLEOTIDE SEQUENCE [LARGE SCALE GENOMIC DNA]</scope>
    <source>
        <strain evidence="4">CCUG 59685</strain>
    </source>
</reference>
<evidence type="ECO:0000259" key="2">
    <source>
        <dbReference type="Pfam" id="PF07589"/>
    </source>
</evidence>
<keyword evidence="1" id="KW-0732">Signal</keyword>
<keyword evidence="4" id="KW-1185">Reference proteome</keyword>
<sequence>MFWKLTCAGVMFAALNANAATITITNGYDEPGAASGKTEIIDFAPQNTAFNLLGSLDLDGALQKNGNQDFVFGLYKNNTLIKGLADFTAASGDVYRFNFSNLASGTYSLRFNINGGGNYSFNANLTPFSSVVTPVPEPESMALMLVGLGAIVARRFKKA</sequence>
<proteinExistence type="predicted"/>
<dbReference type="Pfam" id="PF07589">
    <property type="entry name" value="PEP-CTERM"/>
    <property type="match status" value="1"/>
</dbReference>